<feature type="domain" description="AMP-dependent synthetase/ligase" evidence="1">
    <location>
        <begin position="27"/>
        <end position="397"/>
    </location>
</feature>
<name>A0A6J6SU27_9ZZZZ</name>
<feature type="domain" description="AMP-binding enzyme C-terminal" evidence="2">
    <location>
        <begin position="446"/>
        <end position="521"/>
    </location>
</feature>
<dbReference type="PROSITE" id="PS00455">
    <property type="entry name" value="AMP_BINDING"/>
    <property type="match status" value="1"/>
</dbReference>
<organism evidence="3">
    <name type="scientific">freshwater metagenome</name>
    <dbReference type="NCBI Taxonomy" id="449393"/>
    <lineage>
        <taxon>unclassified sequences</taxon>
        <taxon>metagenomes</taxon>
        <taxon>ecological metagenomes</taxon>
    </lineage>
</organism>
<sequence>MTTFEGPPLDSATGIGALTMGGFLDEITARFANREALVFDDPLRDGATVRWSYADLHDQAYRVARALIADGVERGTSVGIVMGNRPEAVAALFGAALAGAVVVPMSTFASASELAHMVTTAHVSVVLTQERLLNRHFADDFSALAPSLPGLRRVVVCDGDDGWERFLAGGDAVSPVLVSERAGAVTPDDDALVIFSSGTTSTPKAMLHHHRSPTLQFWVQARIFGRHENTRMWTALPLFWTAGLNSAMGSTLATGGCWVMQETFEPGEALRLLSRERVTEPYTLPHQTGALAEHPDWALSDLSALRCVYGKSAFARHPSVHGDPGWVMPVGYGLSETCAFFAAHPSDTPREVTKQSIGRLLPGNRLRVVDPETGRELGVGEEGELTLSGPTLMRRYLGRTPEECFDADGFFHTGDTGHVDAEGYVHFSGRRTEMIKTGGANVSPAELEVELRACPPVKLARIVGIPDPRLDQIVVACITLKDGAVANADDIRSFLQGRVAAYKVPKRVVFFADGEIPMTASATKVRDDDLVALVEARLAREA</sequence>
<dbReference type="Pfam" id="PF13193">
    <property type="entry name" value="AMP-binding_C"/>
    <property type="match status" value="1"/>
</dbReference>
<evidence type="ECO:0000259" key="1">
    <source>
        <dbReference type="Pfam" id="PF00501"/>
    </source>
</evidence>
<dbReference type="Gene3D" id="3.40.50.12780">
    <property type="entry name" value="N-terminal domain of ligase-like"/>
    <property type="match status" value="1"/>
</dbReference>
<dbReference type="InterPro" id="IPR020845">
    <property type="entry name" value="AMP-binding_CS"/>
</dbReference>
<evidence type="ECO:0000259" key="2">
    <source>
        <dbReference type="Pfam" id="PF13193"/>
    </source>
</evidence>
<protein>
    <submittedName>
        <fullName evidence="3">Unannotated protein</fullName>
    </submittedName>
</protein>
<dbReference type="InterPro" id="IPR042099">
    <property type="entry name" value="ANL_N_sf"/>
</dbReference>
<dbReference type="InterPro" id="IPR045851">
    <property type="entry name" value="AMP-bd_C_sf"/>
</dbReference>
<dbReference type="CDD" id="cd04433">
    <property type="entry name" value="AFD_class_I"/>
    <property type="match status" value="1"/>
</dbReference>
<proteinExistence type="predicted"/>
<dbReference type="Gene3D" id="3.30.300.30">
    <property type="match status" value="1"/>
</dbReference>
<dbReference type="EMBL" id="CAEZYF010000021">
    <property type="protein sequence ID" value="CAB4738067.1"/>
    <property type="molecule type" value="Genomic_DNA"/>
</dbReference>
<reference evidence="3" key="1">
    <citation type="submission" date="2020-05" db="EMBL/GenBank/DDBJ databases">
        <authorList>
            <person name="Chiriac C."/>
            <person name="Salcher M."/>
            <person name="Ghai R."/>
            <person name="Kavagutti S V."/>
        </authorList>
    </citation>
    <scope>NUCLEOTIDE SEQUENCE</scope>
</reference>
<dbReference type="PANTHER" id="PTHR24096">
    <property type="entry name" value="LONG-CHAIN-FATTY-ACID--COA LIGASE"/>
    <property type="match status" value="1"/>
</dbReference>
<dbReference type="AlphaFoldDB" id="A0A6J6SU27"/>
<dbReference type="SUPFAM" id="SSF56801">
    <property type="entry name" value="Acetyl-CoA synthetase-like"/>
    <property type="match status" value="1"/>
</dbReference>
<dbReference type="InterPro" id="IPR000873">
    <property type="entry name" value="AMP-dep_synth/lig_dom"/>
</dbReference>
<accession>A0A6J6SU27</accession>
<dbReference type="GO" id="GO:0016405">
    <property type="term" value="F:CoA-ligase activity"/>
    <property type="evidence" value="ECO:0007669"/>
    <property type="project" value="TreeGrafter"/>
</dbReference>
<dbReference type="Pfam" id="PF00501">
    <property type="entry name" value="AMP-binding"/>
    <property type="match status" value="1"/>
</dbReference>
<dbReference type="InterPro" id="IPR025110">
    <property type="entry name" value="AMP-bd_C"/>
</dbReference>
<gene>
    <name evidence="3" type="ORF">UFOPK2656_02691</name>
</gene>
<evidence type="ECO:0000313" key="3">
    <source>
        <dbReference type="EMBL" id="CAB4738067.1"/>
    </source>
</evidence>